<dbReference type="GO" id="GO:0016810">
    <property type="term" value="F:hydrolase activity, acting on carbon-nitrogen (but not peptide) bonds"/>
    <property type="evidence" value="ECO:0007669"/>
    <property type="project" value="InterPro"/>
</dbReference>
<comment type="subcellular location">
    <subcellularLocation>
        <location evidence="1">Secreted</location>
    </subcellularLocation>
</comment>
<organism evidence="4">
    <name type="scientific">marine sediment metagenome</name>
    <dbReference type="NCBI Taxonomy" id="412755"/>
    <lineage>
        <taxon>unclassified sequences</taxon>
        <taxon>metagenomes</taxon>
        <taxon>ecological metagenomes</taxon>
    </lineage>
</organism>
<dbReference type="Pfam" id="PF01522">
    <property type="entry name" value="Polysacc_deac_1"/>
    <property type="match status" value="1"/>
</dbReference>
<dbReference type="CDD" id="cd10918">
    <property type="entry name" value="CE4_NodB_like_5s_6s"/>
    <property type="match status" value="1"/>
</dbReference>
<dbReference type="PROSITE" id="PS51677">
    <property type="entry name" value="NODB"/>
    <property type="match status" value="1"/>
</dbReference>
<dbReference type="PANTHER" id="PTHR34216">
    <property type="match status" value="1"/>
</dbReference>
<evidence type="ECO:0000313" key="4">
    <source>
        <dbReference type="EMBL" id="GAI45418.1"/>
    </source>
</evidence>
<evidence type="ECO:0000256" key="2">
    <source>
        <dbReference type="ARBA" id="ARBA00022729"/>
    </source>
</evidence>
<dbReference type="EMBL" id="BARV01029528">
    <property type="protein sequence ID" value="GAI45418.1"/>
    <property type="molecule type" value="Genomic_DNA"/>
</dbReference>
<proteinExistence type="predicted"/>
<dbReference type="Gene3D" id="3.20.20.370">
    <property type="entry name" value="Glycoside hydrolase/deacetylase"/>
    <property type="match status" value="1"/>
</dbReference>
<dbReference type="InterPro" id="IPR051398">
    <property type="entry name" value="Polysacch_Deacetylase"/>
</dbReference>
<evidence type="ECO:0000259" key="3">
    <source>
        <dbReference type="PROSITE" id="PS51677"/>
    </source>
</evidence>
<sequence length="182" mass="21448">MRYAQYFSDTSLAIYLFHGVVEQSKYSVRNYTKKHLERDYFYSVLSDLKKVGYPLSMDQVIEHNRNSKPFPPNSFAVTFDDGFENNYSIAAPILKSLDIPATFYITTGWVQDNTMVWIDRIEYCFELTPAGGIQVPWDNNVYHFRNREEKIKILDYLRDFVRTNQDVDCDELVTSIFSRCKI</sequence>
<feature type="non-terminal residue" evidence="4">
    <location>
        <position position="182"/>
    </location>
</feature>
<accession>X1NP67</accession>
<keyword evidence="2" id="KW-0732">Signal</keyword>
<dbReference type="SUPFAM" id="SSF88713">
    <property type="entry name" value="Glycoside hydrolase/deacetylase"/>
    <property type="match status" value="1"/>
</dbReference>
<name>X1NP67_9ZZZZ</name>
<dbReference type="AlphaFoldDB" id="X1NP67"/>
<protein>
    <recommendedName>
        <fullName evidence="3">NodB homology domain-containing protein</fullName>
    </recommendedName>
</protein>
<dbReference type="GO" id="GO:0005975">
    <property type="term" value="P:carbohydrate metabolic process"/>
    <property type="evidence" value="ECO:0007669"/>
    <property type="project" value="InterPro"/>
</dbReference>
<dbReference type="GO" id="GO:0005576">
    <property type="term" value="C:extracellular region"/>
    <property type="evidence" value="ECO:0007669"/>
    <property type="project" value="UniProtKB-SubCell"/>
</dbReference>
<reference evidence="4" key="1">
    <citation type="journal article" date="2014" name="Front. Microbiol.">
        <title>High frequency of phylogenetically diverse reductive dehalogenase-homologous genes in deep subseafloor sedimentary metagenomes.</title>
        <authorList>
            <person name="Kawai M."/>
            <person name="Futagami T."/>
            <person name="Toyoda A."/>
            <person name="Takaki Y."/>
            <person name="Nishi S."/>
            <person name="Hori S."/>
            <person name="Arai W."/>
            <person name="Tsubouchi T."/>
            <person name="Morono Y."/>
            <person name="Uchiyama I."/>
            <person name="Ito T."/>
            <person name="Fujiyama A."/>
            <person name="Inagaki F."/>
            <person name="Takami H."/>
        </authorList>
    </citation>
    <scope>NUCLEOTIDE SEQUENCE</scope>
    <source>
        <strain evidence="4">Expedition CK06-06</strain>
    </source>
</reference>
<evidence type="ECO:0000256" key="1">
    <source>
        <dbReference type="ARBA" id="ARBA00004613"/>
    </source>
</evidence>
<dbReference type="PANTHER" id="PTHR34216:SF3">
    <property type="entry name" value="POLY-BETA-1,6-N-ACETYL-D-GLUCOSAMINE N-DEACETYLASE"/>
    <property type="match status" value="1"/>
</dbReference>
<gene>
    <name evidence="4" type="ORF">S06H3_47067</name>
</gene>
<dbReference type="InterPro" id="IPR002509">
    <property type="entry name" value="NODB_dom"/>
</dbReference>
<comment type="caution">
    <text evidence="4">The sequence shown here is derived from an EMBL/GenBank/DDBJ whole genome shotgun (WGS) entry which is preliminary data.</text>
</comment>
<dbReference type="InterPro" id="IPR011330">
    <property type="entry name" value="Glyco_hydro/deAcase_b/a-brl"/>
</dbReference>
<feature type="domain" description="NodB homology" evidence="3">
    <location>
        <begin position="73"/>
        <end position="182"/>
    </location>
</feature>